<dbReference type="InterPro" id="IPR011009">
    <property type="entry name" value="Kinase-like_dom_sf"/>
</dbReference>
<feature type="domain" description="Aminoglycoside phosphotransferase" evidence="1">
    <location>
        <begin position="74"/>
        <end position="228"/>
    </location>
</feature>
<dbReference type="InterPro" id="IPR002575">
    <property type="entry name" value="Aminoglycoside_PTrfase"/>
</dbReference>
<evidence type="ECO:0000313" key="3">
    <source>
        <dbReference type="Proteomes" id="UP001597262"/>
    </source>
</evidence>
<keyword evidence="3" id="KW-1185">Reference proteome</keyword>
<evidence type="ECO:0000259" key="1">
    <source>
        <dbReference type="Pfam" id="PF01636"/>
    </source>
</evidence>
<accession>A0ABW3RSV6</accession>
<dbReference type="RefSeq" id="WP_379316953.1">
    <property type="nucleotide sequence ID" value="NZ_JBHTLM010000002.1"/>
</dbReference>
<dbReference type="EMBL" id="JBHTLM010000002">
    <property type="protein sequence ID" value="MFD1175521.1"/>
    <property type="molecule type" value="Genomic_DNA"/>
</dbReference>
<dbReference type="SUPFAM" id="SSF56112">
    <property type="entry name" value="Protein kinase-like (PK-like)"/>
    <property type="match status" value="1"/>
</dbReference>
<dbReference type="Gene3D" id="3.90.1200.10">
    <property type="match status" value="1"/>
</dbReference>
<reference evidence="3" key="1">
    <citation type="journal article" date="2019" name="Int. J. Syst. Evol. Microbiol.">
        <title>The Global Catalogue of Microorganisms (GCM) 10K type strain sequencing project: providing services to taxonomists for standard genome sequencing and annotation.</title>
        <authorList>
            <consortium name="The Broad Institute Genomics Platform"/>
            <consortium name="The Broad Institute Genome Sequencing Center for Infectious Disease"/>
            <person name="Wu L."/>
            <person name="Ma J."/>
        </authorList>
    </citation>
    <scope>NUCLEOTIDE SEQUENCE [LARGE SCALE GENOMIC DNA]</scope>
    <source>
        <strain evidence="3">CCUG 59189</strain>
    </source>
</reference>
<organism evidence="2 3">
    <name type="scientific">Paenibacillus puldeungensis</name>
    <dbReference type="NCBI Taxonomy" id="696536"/>
    <lineage>
        <taxon>Bacteria</taxon>
        <taxon>Bacillati</taxon>
        <taxon>Bacillota</taxon>
        <taxon>Bacilli</taxon>
        <taxon>Bacillales</taxon>
        <taxon>Paenibacillaceae</taxon>
        <taxon>Paenibacillus</taxon>
    </lineage>
</organism>
<proteinExistence type="predicted"/>
<gene>
    <name evidence="2" type="ORF">ACFQ3W_04290</name>
</gene>
<dbReference type="Pfam" id="PF01636">
    <property type="entry name" value="APH"/>
    <property type="match status" value="1"/>
</dbReference>
<evidence type="ECO:0000313" key="2">
    <source>
        <dbReference type="EMBL" id="MFD1175521.1"/>
    </source>
</evidence>
<protein>
    <submittedName>
        <fullName evidence="2">Phosphotransferase</fullName>
    </submittedName>
</protein>
<sequence length="340" mass="38798">MGNLSECVRPDGTLDDSKIWRREPLYQGMNGRFVERFYLTPEESYIFKPLTNEETMGREAWVYKHVLSFCPPVYPKLLVTSGDEESLQGAWSIFEDLGELTHTYRLDTALQVARLIAWWHATPVRDWPELAIPGPKPTVERMAADLLHRQDEAKAVLQRLGLSGRIFTEVRQVAAGSYFGATDRAKVLSHGDLHIGNYAVAGNGRLYIIDWEHAHLNTPYWDLFHLIDMSHPLYSKQMTSSDRERIIDEYISQSQAHGVQWKRDVFFREYACFGAVFSLWMILLIGRDLKQENSVWPRERLLQQWNETAAGLAGCLAQLEAHPYQSGFGPGESHGATGSI</sequence>
<dbReference type="Proteomes" id="UP001597262">
    <property type="component" value="Unassembled WGS sequence"/>
</dbReference>
<comment type="caution">
    <text evidence="2">The sequence shown here is derived from an EMBL/GenBank/DDBJ whole genome shotgun (WGS) entry which is preliminary data.</text>
</comment>
<name>A0ABW3RSV6_9BACL</name>